<feature type="chain" id="PRO_5040156002" evidence="1">
    <location>
        <begin position="20"/>
        <end position="145"/>
    </location>
</feature>
<proteinExistence type="predicted"/>
<dbReference type="AlphaFoldDB" id="A0A9P6U0U1"/>
<organism evidence="2 3">
    <name type="scientific">Actinomortierella ambigua</name>
    <dbReference type="NCBI Taxonomy" id="1343610"/>
    <lineage>
        <taxon>Eukaryota</taxon>
        <taxon>Fungi</taxon>
        <taxon>Fungi incertae sedis</taxon>
        <taxon>Mucoromycota</taxon>
        <taxon>Mortierellomycotina</taxon>
        <taxon>Mortierellomycetes</taxon>
        <taxon>Mortierellales</taxon>
        <taxon>Mortierellaceae</taxon>
        <taxon>Actinomortierella</taxon>
    </lineage>
</organism>
<comment type="caution">
    <text evidence="2">The sequence shown here is derived from an EMBL/GenBank/DDBJ whole genome shotgun (WGS) entry which is preliminary data.</text>
</comment>
<reference evidence="2" key="1">
    <citation type="journal article" date="2020" name="Fungal Divers.">
        <title>Resolving the Mortierellaceae phylogeny through synthesis of multi-gene phylogenetics and phylogenomics.</title>
        <authorList>
            <person name="Vandepol N."/>
            <person name="Liber J."/>
            <person name="Desiro A."/>
            <person name="Na H."/>
            <person name="Kennedy M."/>
            <person name="Barry K."/>
            <person name="Grigoriev I.V."/>
            <person name="Miller A.N."/>
            <person name="O'Donnell K."/>
            <person name="Stajich J.E."/>
            <person name="Bonito G."/>
        </authorList>
    </citation>
    <scope>NUCLEOTIDE SEQUENCE</scope>
    <source>
        <strain evidence="2">BC1065</strain>
    </source>
</reference>
<evidence type="ECO:0000313" key="2">
    <source>
        <dbReference type="EMBL" id="KAG0254797.1"/>
    </source>
</evidence>
<dbReference type="EMBL" id="JAAAJB010000496">
    <property type="protein sequence ID" value="KAG0254797.1"/>
    <property type="molecule type" value="Genomic_DNA"/>
</dbReference>
<keyword evidence="1" id="KW-0732">Signal</keyword>
<sequence>MKLFLSFQSFFVTAALAVAATTLPDGSNDHLSKRATGVFLYSRRDNSEENALTGLPDDTCFQIPGGTSKASNHCDTTAYVYYDDSCGEFLAQIEAGENFVTSSPLFESFVQAIARYESSLASRTRFKCGDLTLGFGSGVVLNNDD</sequence>
<gene>
    <name evidence="2" type="ORF">DFQ27_006615</name>
</gene>
<dbReference type="Proteomes" id="UP000807716">
    <property type="component" value="Unassembled WGS sequence"/>
</dbReference>
<protein>
    <submittedName>
        <fullName evidence="2">Uncharacterized protein</fullName>
    </submittedName>
</protein>
<evidence type="ECO:0000256" key="1">
    <source>
        <dbReference type="SAM" id="SignalP"/>
    </source>
</evidence>
<evidence type="ECO:0000313" key="3">
    <source>
        <dbReference type="Proteomes" id="UP000807716"/>
    </source>
</evidence>
<dbReference type="OrthoDB" id="2384269at2759"/>
<name>A0A9P6U0U1_9FUNG</name>
<feature type="signal peptide" evidence="1">
    <location>
        <begin position="1"/>
        <end position="19"/>
    </location>
</feature>
<accession>A0A9P6U0U1</accession>
<keyword evidence="3" id="KW-1185">Reference proteome</keyword>